<dbReference type="GO" id="GO:0005886">
    <property type="term" value="C:plasma membrane"/>
    <property type="evidence" value="ECO:0007669"/>
    <property type="project" value="UniProtKB-SubCell"/>
</dbReference>
<evidence type="ECO:0000313" key="11">
    <source>
        <dbReference type="EMBL" id="HIR94393.1"/>
    </source>
</evidence>
<keyword evidence="6 10" id="KW-1133">Transmembrane helix</keyword>
<dbReference type="InterPro" id="IPR036019">
    <property type="entry name" value="MscL_channel"/>
</dbReference>
<keyword evidence="3 10" id="KW-0813">Transport</keyword>
<protein>
    <recommendedName>
        <fullName evidence="10">Large-conductance mechanosensitive channel</fullName>
    </recommendedName>
</protein>
<evidence type="ECO:0000256" key="9">
    <source>
        <dbReference type="ARBA" id="ARBA00023303"/>
    </source>
</evidence>
<evidence type="ECO:0000256" key="5">
    <source>
        <dbReference type="ARBA" id="ARBA00022692"/>
    </source>
</evidence>
<evidence type="ECO:0000256" key="7">
    <source>
        <dbReference type="ARBA" id="ARBA00023065"/>
    </source>
</evidence>
<dbReference type="PANTHER" id="PTHR30266:SF2">
    <property type="entry name" value="LARGE-CONDUCTANCE MECHANOSENSITIVE CHANNEL"/>
    <property type="match status" value="1"/>
</dbReference>
<comment type="similarity">
    <text evidence="2 10">Belongs to the MscL family.</text>
</comment>
<keyword evidence="9 10" id="KW-0407">Ion channel</keyword>
<dbReference type="PROSITE" id="PS01327">
    <property type="entry name" value="MSCL"/>
    <property type="match status" value="1"/>
</dbReference>
<feature type="transmembrane region" description="Helical" evidence="10">
    <location>
        <begin position="21"/>
        <end position="42"/>
    </location>
</feature>
<comment type="subcellular location">
    <subcellularLocation>
        <location evidence="1 10">Cell membrane</location>
        <topology evidence="1 10">Multi-pass membrane protein</topology>
    </subcellularLocation>
</comment>
<keyword evidence="8 10" id="KW-0472">Membrane</keyword>
<keyword evidence="5 10" id="KW-0812">Transmembrane</keyword>
<comment type="function">
    <text evidence="10">Channel that opens in response to stretch forces in the membrane lipid bilayer. May participate in the regulation of osmotic pressure changes within the cell.</text>
</comment>
<evidence type="ECO:0000256" key="4">
    <source>
        <dbReference type="ARBA" id="ARBA00022475"/>
    </source>
</evidence>
<keyword evidence="4 10" id="KW-1003">Cell membrane</keyword>
<evidence type="ECO:0000313" key="12">
    <source>
        <dbReference type="Proteomes" id="UP000886841"/>
    </source>
</evidence>
<dbReference type="InterPro" id="IPR001185">
    <property type="entry name" value="MS_channel"/>
</dbReference>
<dbReference type="AlphaFoldDB" id="A0A9D1JGW7"/>
<evidence type="ECO:0000256" key="1">
    <source>
        <dbReference type="ARBA" id="ARBA00004651"/>
    </source>
</evidence>
<dbReference type="EMBL" id="DVHU01000118">
    <property type="protein sequence ID" value="HIR94393.1"/>
    <property type="molecule type" value="Genomic_DNA"/>
</dbReference>
<proteinExistence type="inferred from homology"/>
<dbReference type="InterPro" id="IPR019823">
    <property type="entry name" value="Mechanosensitive_channel_CS"/>
</dbReference>
<evidence type="ECO:0000256" key="3">
    <source>
        <dbReference type="ARBA" id="ARBA00022448"/>
    </source>
</evidence>
<dbReference type="Gene3D" id="1.10.1200.120">
    <property type="entry name" value="Large-conductance mechanosensitive channel, MscL, domain 1"/>
    <property type="match status" value="1"/>
</dbReference>
<dbReference type="HAMAP" id="MF_00115">
    <property type="entry name" value="MscL"/>
    <property type="match status" value="1"/>
</dbReference>
<dbReference type="GO" id="GO:0008381">
    <property type="term" value="F:mechanosensitive monoatomic ion channel activity"/>
    <property type="evidence" value="ECO:0007669"/>
    <property type="project" value="UniProtKB-UniRule"/>
</dbReference>
<dbReference type="PRINTS" id="PR01264">
    <property type="entry name" value="MECHCHANNEL"/>
</dbReference>
<evidence type="ECO:0000256" key="6">
    <source>
        <dbReference type="ARBA" id="ARBA00022989"/>
    </source>
</evidence>
<keyword evidence="7 10" id="KW-0406">Ion transport</keyword>
<evidence type="ECO:0000256" key="8">
    <source>
        <dbReference type="ARBA" id="ARBA00023136"/>
    </source>
</evidence>
<dbReference type="Pfam" id="PF01741">
    <property type="entry name" value="MscL"/>
    <property type="match status" value="1"/>
</dbReference>
<reference evidence="11" key="1">
    <citation type="submission" date="2020-10" db="EMBL/GenBank/DDBJ databases">
        <authorList>
            <person name="Gilroy R."/>
        </authorList>
    </citation>
    <scope>NUCLEOTIDE SEQUENCE</scope>
    <source>
        <strain evidence="11">ChiSxjej1B13-7041</strain>
    </source>
</reference>
<comment type="caution">
    <text evidence="11">The sequence shown here is derived from an EMBL/GenBank/DDBJ whole genome shotgun (WGS) entry which is preliminary data.</text>
</comment>
<comment type="subunit">
    <text evidence="10">Homopentamer.</text>
</comment>
<sequence length="146" mass="15626">MKKFIQEFKEFALRGNMMDMAVGVLIGGAFSDIVGSLTNNFINPVLNVVTGGQTYTLAEVAGFASSFLSALVQFFIMAFVLFCLLKGINKLAALGHKPEEPEAPATQICPFCKSEISIDATRCPHCTSVIEKAVEEIADSAAEAEA</sequence>
<dbReference type="Proteomes" id="UP000886841">
    <property type="component" value="Unassembled WGS sequence"/>
</dbReference>
<accession>A0A9D1JGW7</accession>
<gene>
    <name evidence="10 11" type="primary">mscL</name>
    <name evidence="11" type="ORF">IAB98_13345</name>
</gene>
<organism evidence="11 12">
    <name type="scientific">Candidatus Egerieimonas intestinavium</name>
    <dbReference type="NCBI Taxonomy" id="2840777"/>
    <lineage>
        <taxon>Bacteria</taxon>
        <taxon>Bacillati</taxon>
        <taxon>Bacillota</taxon>
        <taxon>Clostridia</taxon>
        <taxon>Lachnospirales</taxon>
        <taxon>Lachnospiraceae</taxon>
        <taxon>Lachnospiraceae incertae sedis</taxon>
        <taxon>Candidatus Egerieimonas</taxon>
    </lineage>
</organism>
<dbReference type="InterPro" id="IPR037673">
    <property type="entry name" value="MSC/AndL"/>
</dbReference>
<dbReference type="PANTHER" id="PTHR30266">
    <property type="entry name" value="MECHANOSENSITIVE CHANNEL MSCL"/>
    <property type="match status" value="1"/>
</dbReference>
<name>A0A9D1JGW7_9FIRM</name>
<evidence type="ECO:0000256" key="2">
    <source>
        <dbReference type="ARBA" id="ARBA00007254"/>
    </source>
</evidence>
<evidence type="ECO:0000256" key="10">
    <source>
        <dbReference type="HAMAP-Rule" id="MF_00115"/>
    </source>
</evidence>
<dbReference type="NCBIfam" id="TIGR00220">
    <property type="entry name" value="mscL"/>
    <property type="match status" value="1"/>
</dbReference>
<dbReference type="SUPFAM" id="SSF81330">
    <property type="entry name" value="Gated mechanosensitive channel"/>
    <property type="match status" value="1"/>
</dbReference>
<feature type="transmembrane region" description="Helical" evidence="10">
    <location>
        <begin position="62"/>
        <end position="85"/>
    </location>
</feature>
<reference evidence="11" key="2">
    <citation type="journal article" date="2021" name="PeerJ">
        <title>Extensive microbial diversity within the chicken gut microbiome revealed by metagenomics and culture.</title>
        <authorList>
            <person name="Gilroy R."/>
            <person name="Ravi A."/>
            <person name="Getino M."/>
            <person name="Pursley I."/>
            <person name="Horton D.L."/>
            <person name="Alikhan N.F."/>
            <person name="Baker D."/>
            <person name="Gharbi K."/>
            <person name="Hall N."/>
            <person name="Watson M."/>
            <person name="Adriaenssens E.M."/>
            <person name="Foster-Nyarko E."/>
            <person name="Jarju S."/>
            <person name="Secka A."/>
            <person name="Antonio M."/>
            <person name="Oren A."/>
            <person name="Chaudhuri R.R."/>
            <person name="La Ragione R."/>
            <person name="Hildebrand F."/>
            <person name="Pallen M.J."/>
        </authorList>
    </citation>
    <scope>NUCLEOTIDE SEQUENCE</scope>
    <source>
        <strain evidence="11">ChiSxjej1B13-7041</strain>
    </source>
</reference>